<gene>
    <name evidence="4" type="ORF">ATI61_105515</name>
</gene>
<feature type="domain" description="Response regulatory" evidence="2">
    <location>
        <begin position="2"/>
        <end position="113"/>
    </location>
</feature>
<dbReference type="PROSITE" id="PS50930">
    <property type="entry name" value="HTH_LYTTR"/>
    <property type="match status" value="1"/>
</dbReference>
<keyword evidence="5" id="KW-1185">Reference proteome</keyword>
<evidence type="ECO:0000259" key="2">
    <source>
        <dbReference type="PROSITE" id="PS50110"/>
    </source>
</evidence>
<dbReference type="Pfam" id="PF04397">
    <property type="entry name" value="LytTR"/>
    <property type="match status" value="1"/>
</dbReference>
<feature type="modified residue" description="4-aspartylphosphate" evidence="1">
    <location>
        <position position="53"/>
    </location>
</feature>
<dbReference type="InterPro" id="IPR011006">
    <property type="entry name" value="CheY-like_superfamily"/>
</dbReference>
<organism evidence="4 5">
    <name type="scientific">Archangium gephyra</name>
    <dbReference type="NCBI Taxonomy" id="48"/>
    <lineage>
        <taxon>Bacteria</taxon>
        <taxon>Pseudomonadati</taxon>
        <taxon>Myxococcota</taxon>
        <taxon>Myxococcia</taxon>
        <taxon>Myxococcales</taxon>
        <taxon>Cystobacterineae</taxon>
        <taxon>Archangiaceae</taxon>
        <taxon>Archangium</taxon>
    </lineage>
</organism>
<protein>
    <submittedName>
        <fullName evidence="4">LytTR family two component transcriptional regulator</fullName>
    </submittedName>
</protein>
<dbReference type="SMART" id="SM00850">
    <property type="entry name" value="LytTR"/>
    <property type="match status" value="1"/>
</dbReference>
<dbReference type="PANTHER" id="PTHR37299:SF1">
    <property type="entry name" value="STAGE 0 SPORULATION PROTEIN A HOMOLOG"/>
    <property type="match status" value="1"/>
</dbReference>
<dbReference type="InterPro" id="IPR001789">
    <property type="entry name" value="Sig_transdc_resp-reg_receiver"/>
</dbReference>
<dbReference type="EMBL" id="QUMU01000005">
    <property type="protein sequence ID" value="REG32187.1"/>
    <property type="molecule type" value="Genomic_DNA"/>
</dbReference>
<evidence type="ECO:0000256" key="1">
    <source>
        <dbReference type="PROSITE-ProRule" id="PRU00169"/>
    </source>
</evidence>
<dbReference type="Gene3D" id="2.40.50.1020">
    <property type="entry name" value="LytTr DNA-binding domain"/>
    <property type="match status" value="1"/>
</dbReference>
<dbReference type="SMART" id="SM00448">
    <property type="entry name" value="REC"/>
    <property type="match status" value="1"/>
</dbReference>
<evidence type="ECO:0000313" key="4">
    <source>
        <dbReference type="EMBL" id="REG32187.1"/>
    </source>
</evidence>
<evidence type="ECO:0000259" key="3">
    <source>
        <dbReference type="PROSITE" id="PS50930"/>
    </source>
</evidence>
<evidence type="ECO:0000313" key="5">
    <source>
        <dbReference type="Proteomes" id="UP000256345"/>
    </source>
</evidence>
<dbReference type="Proteomes" id="UP000256345">
    <property type="component" value="Unassembled WGS sequence"/>
</dbReference>
<dbReference type="PROSITE" id="PS50110">
    <property type="entry name" value="RESPONSE_REGULATORY"/>
    <property type="match status" value="1"/>
</dbReference>
<dbReference type="PANTHER" id="PTHR37299">
    <property type="entry name" value="TRANSCRIPTIONAL REGULATOR-RELATED"/>
    <property type="match status" value="1"/>
</dbReference>
<comment type="caution">
    <text evidence="4">The sequence shown here is derived from an EMBL/GenBank/DDBJ whole genome shotgun (WGS) entry which is preliminary data.</text>
</comment>
<sequence length="234" mass="26669">MRALIVDDERLARAELKRLLVPFPELQVVGEAANADEAARQVEALTPDLLFLDIEMPGGSGFDLLGRLEHVPRVIFTTAYDQHAVRAFEVNALDYLLKPIDPARLARALERLPSVSEPPAPAPRKHLERVFVRDGEHCWFVELADVPLFESEGNYARLHLPGKQPLLARSLNYLEEHLDPEYFFRASRQHLVNLRRVEAVELGPGGRLVLRLQGGREVEMSRRQSQKFRERMSP</sequence>
<accession>A0ABX9K2Q8</accession>
<keyword evidence="1" id="KW-0597">Phosphoprotein</keyword>
<name>A0ABX9K2Q8_9BACT</name>
<dbReference type="Gene3D" id="3.40.50.2300">
    <property type="match status" value="1"/>
</dbReference>
<proteinExistence type="predicted"/>
<dbReference type="Pfam" id="PF00072">
    <property type="entry name" value="Response_reg"/>
    <property type="match status" value="1"/>
</dbReference>
<reference evidence="4 5" key="1">
    <citation type="submission" date="2018-08" db="EMBL/GenBank/DDBJ databases">
        <title>Genomic Encyclopedia of Archaeal and Bacterial Type Strains, Phase II (KMG-II): from individual species to whole genera.</title>
        <authorList>
            <person name="Goeker M."/>
        </authorList>
    </citation>
    <scope>NUCLEOTIDE SEQUENCE [LARGE SCALE GENOMIC DNA]</scope>
    <source>
        <strain evidence="4 5">DSM 2261</strain>
    </source>
</reference>
<feature type="domain" description="HTH LytTR-type" evidence="3">
    <location>
        <begin position="141"/>
        <end position="234"/>
    </location>
</feature>
<dbReference type="InterPro" id="IPR046947">
    <property type="entry name" value="LytR-like"/>
</dbReference>
<dbReference type="RefSeq" id="WP_047862909.1">
    <property type="nucleotide sequence ID" value="NZ_CP011509.1"/>
</dbReference>
<dbReference type="SUPFAM" id="SSF52172">
    <property type="entry name" value="CheY-like"/>
    <property type="match status" value="1"/>
</dbReference>
<dbReference type="InterPro" id="IPR007492">
    <property type="entry name" value="LytTR_DNA-bd_dom"/>
</dbReference>